<feature type="non-terminal residue" evidence="1">
    <location>
        <position position="129"/>
    </location>
</feature>
<gene>
    <name evidence="1" type="ORF">EV182_008192</name>
</gene>
<dbReference type="EMBL" id="JAMZIH010004109">
    <property type="protein sequence ID" value="KAJ1676436.1"/>
    <property type="molecule type" value="Genomic_DNA"/>
</dbReference>
<name>A0ACC1HM55_9FUNG</name>
<evidence type="ECO:0000313" key="2">
    <source>
        <dbReference type="Proteomes" id="UP001145114"/>
    </source>
</evidence>
<protein>
    <submittedName>
        <fullName evidence="1">Uncharacterized protein</fullName>
    </submittedName>
</protein>
<dbReference type="Proteomes" id="UP001145114">
    <property type="component" value="Unassembled WGS sequence"/>
</dbReference>
<sequence>MVNDSKSMQSSSTSADTEEQIFGEAANVELLLRKLSRIDPRRENLSENEEIQVCLHDDTAASIANITVEDSVHMTDIEKPAITYRISILTLRPKIVKLIEEYAEKKERLEGLRNKILHANQTYNELMAN</sequence>
<organism evidence="1 2">
    <name type="scientific">Spiromyces aspiralis</name>
    <dbReference type="NCBI Taxonomy" id="68401"/>
    <lineage>
        <taxon>Eukaryota</taxon>
        <taxon>Fungi</taxon>
        <taxon>Fungi incertae sedis</taxon>
        <taxon>Zoopagomycota</taxon>
        <taxon>Kickxellomycotina</taxon>
        <taxon>Kickxellomycetes</taxon>
        <taxon>Kickxellales</taxon>
        <taxon>Kickxellaceae</taxon>
        <taxon>Spiromyces</taxon>
    </lineage>
</organism>
<keyword evidence="2" id="KW-1185">Reference proteome</keyword>
<accession>A0ACC1HM55</accession>
<proteinExistence type="predicted"/>
<reference evidence="1" key="1">
    <citation type="submission" date="2022-06" db="EMBL/GenBank/DDBJ databases">
        <title>Phylogenomic reconstructions and comparative analyses of Kickxellomycotina fungi.</title>
        <authorList>
            <person name="Reynolds N.K."/>
            <person name="Stajich J.E."/>
            <person name="Barry K."/>
            <person name="Grigoriev I.V."/>
            <person name="Crous P."/>
            <person name="Smith M.E."/>
        </authorList>
    </citation>
    <scope>NUCLEOTIDE SEQUENCE</scope>
    <source>
        <strain evidence="1">RSA 2271</strain>
    </source>
</reference>
<comment type="caution">
    <text evidence="1">The sequence shown here is derived from an EMBL/GenBank/DDBJ whole genome shotgun (WGS) entry which is preliminary data.</text>
</comment>
<evidence type="ECO:0000313" key="1">
    <source>
        <dbReference type="EMBL" id="KAJ1676436.1"/>
    </source>
</evidence>